<name>X1HDZ2_9ZZZZ</name>
<comment type="caution">
    <text evidence="1">The sequence shown here is derived from an EMBL/GenBank/DDBJ whole genome shotgun (WGS) entry which is preliminary data.</text>
</comment>
<organism evidence="1">
    <name type="scientific">marine sediment metagenome</name>
    <dbReference type="NCBI Taxonomy" id="412755"/>
    <lineage>
        <taxon>unclassified sequences</taxon>
        <taxon>metagenomes</taxon>
        <taxon>ecological metagenomes</taxon>
    </lineage>
</organism>
<reference evidence="1" key="1">
    <citation type="journal article" date="2014" name="Front. Microbiol.">
        <title>High frequency of phylogenetically diverse reductive dehalogenase-homologous genes in deep subseafloor sedimentary metagenomes.</title>
        <authorList>
            <person name="Kawai M."/>
            <person name="Futagami T."/>
            <person name="Toyoda A."/>
            <person name="Takaki Y."/>
            <person name="Nishi S."/>
            <person name="Hori S."/>
            <person name="Arai W."/>
            <person name="Tsubouchi T."/>
            <person name="Morono Y."/>
            <person name="Uchiyama I."/>
            <person name="Ito T."/>
            <person name="Fujiyama A."/>
            <person name="Inagaki F."/>
            <person name="Takami H."/>
        </authorList>
    </citation>
    <scope>NUCLEOTIDE SEQUENCE</scope>
    <source>
        <strain evidence="1">Expedition CK06-06</strain>
    </source>
</reference>
<dbReference type="AlphaFoldDB" id="X1HDZ2"/>
<gene>
    <name evidence="1" type="ORF">S03H2_43198</name>
</gene>
<sequence>MSCITPHSTISYIKTNPIFGVAIINTTVGYINLSWDGYNASQLFNISNMTYVLVDSIENILI</sequence>
<protein>
    <submittedName>
        <fullName evidence="1">Uncharacterized protein</fullName>
    </submittedName>
</protein>
<proteinExistence type="predicted"/>
<evidence type="ECO:0000313" key="1">
    <source>
        <dbReference type="EMBL" id="GAH68426.1"/>
    </source>
</evidence>
<feature type="non-terminal residue" evidence="1">
    <location>
        <position position="62"/>
    </location>
</feature>
<dbReference type="EMBL" id="BARU01026923">
    <property type="protein sequence ID" value="GAH68426.1"/>
    <property type="molecule type" value="Genomic_DNA"/>
</dbReference>
<accession>X1HDZ2</accession>